<feature type="transmembrane region" description="Helical" evidence="5">
    <location>
        <begin position="315"/>
        <end position="331"/>
    </location>
</feature>
<evidence type="ECO:0000313" key="8">
    <source>
        <dbReference type="Proteomes" id="UP000249377"/>
    </source>
</evidence>
<keyword evidence="3 5" id="KW-1133">Transmembrane helix</keyword>
<name>A0A328UH32_9FIRM</name>
<feature type="transmembrane region" description="Helical" evidence="5">
    <location>
        <begin position="160"/>
        <end position="193"/>
    </location>
</feature>
<feature type="transmembrane region" description="Helical" evidence="5">
    <location>
        <begin position="6"/>
        <end position="29"/>
    </location>
</feature>
<evidence type="ECO:0000256" key="1">
    <source>
        <dbReference type="ARBA" id="ARBA00004141"/>
    </source>
</evidence>
<keyword evidence="4 5" id="KW-0472">Membrane</keyword>
<evidence type="ECO:0000256" key="2">
    <source>
        <dbReference type="ARBA" id="ARBA00022692"/>
    </source>
</evidence>
<keyword evidence="7" id="KW-0436">Ligase</keyword>
<feature type="transmembrane region" description="Helical" evidence="5">
    <location>
        <begin position="41"/>
        <end position="60"/>
    </location>
</feature>
<evidence type="ECO:0000256" key="3">
    <source>
        <dbReference type="ARBA" id="ARBA00022989"/>
    </source>
</evidence>
<organism evidence="7 8">
    <name type="scientific">Hydrogeniiclostridium mannosilyticum</name>
    <dbReference type="NCBI Taxonomy" id="2764322"/>
    <lineage>
        <taxon>Bacteria</taxon>
        <taxon>Bacillati</taxon>
        <taxon>Bacillota</taxon>
        <taxon>Clostridia</taxon>
        <taxon>Eubacteriales</taxon>
        <taxon>Acutalibacteraceae</taxon>
        <taxon>Hydrogeniiclostridium</taxon>
    </lineage>
</organism>
<evidence type="ECO:0000256" key="4">
    <source>
        <dbReference type="ARBA" id="ARBA00023136"/>
    </source>
</evidence>
<dbReference type="InterPro" id="IPR051533">
    <property type="entry name" value="WaaL-like"/>
</dbReference>
<feature type="transmembrane region" description="Helical" evidence="5">
    <location>
        <begin position="66"/>
        <end position="82"/>
    </location>
</feature>
<dbReference type="GO" id="GO:0016020">
    <property type="term" value="C:membrane"/>
    <property type="evidence" value="ECO:0007669"/>
    <property type="project" value="UniProtKB-SubCell"/>
</dbReference>
<accession>A0A328UH32</accession>
<dbReference type="Proteomes" id="UP000249377">
    <property type="component" value="Unassembled WGS sequence"/>
</dbReference>
<feature type="transmembrane region" description="Helical" evidence="5">
    <location>
        <begin position="274"/>
        <end position="295"/>
    </location>
</feature>
<protein>
    <submittedName>
        <fullName evidence="7">O-antigen ligase family protein</fullName>
    </submittedName>
</protein>
<reference evidence="7 8" key="1">
    <citation type="submission" date="2018-06" db="EMBL/GenBank/DDBJ databases">
        <title>Noncontiguous genome sequence of Ruminococcaceae bacterium ASD2818.</title>
        <authorList>
            <person name="Chaplin A.V."/>
            <person name="Sokolova S.R."/>
            <person name="Kochetkova T.O."/>
            <person name="Goltsov A.Y."/>
            <person name="Trofimov D.Y."/>
            <person name="Efimov B.A."/>
        </authorList>
    </citation>
    <scope>NUCLEOTIDE SEQUENCE [LARGE SCALE GENOMIC DNA]</scope>
    <source>
        <strain evidence="7 8">ASD2818</strain>
    </source>
</reference>
<evidence type="ECO:0000259" key="6">
    <source>
        <dbReference type="Pfam" id="PF04932"/>
    </source>
</evidence>
<gene>
    <name evidence="7" type="ORF">DPQ25_11535</name>
</gene>
<evidence type="ECO:0000313" key="7">
    <source>
        <dbReference type="EMBL" id="RAQ22764.1"/>
    </source>
</evidence>
<evidence type="ECO:0000256" key="5">
    <source>
        <dbReference type="SAM" id="Phobius"/>
    </source>
</evidence>
<keyword evidence="2 5" id="KW-0812">Transmembrane</keyword>
<comment type="caution">
    <text evidence="7">The sequence shown here is derived from an EMBL/GenBank/DDBJ whole genome shotgun (WGS) entry which is preliminary data.</text>
</comment>
<keyword evidence="8" id="KW-1185">Reference proteome</keyword>
<feature type="domain" description="O-antigen ligase-related" evidence="6">
    <location>
        <begin position="167"/>
        <end position="293"/>
    </location>
</feature>
<feature type="transmembrane region" description="Helical" evidence="5">
    <location>
        <begin position="199"/>
        <end position="220"/>
    </location>
</feature>
<dbReference type="AlphaFoldDB" id="A0A328UH32"/>
<comment type="subcellular location">
    <subcellularLocation>
        <location evidence="1">Membrane</location>
        <topology evidence="1">Multi-pass membrane protein</topology>
    </subcellularLocation>
</comment>
<sequence>MVLLFTVSIFLPFIISTLVACGIAVVTMFHYGRRQRVFDEPYTRLLLGFLILPFFVSAVYGNYKGMLISLLVPAILISGLYIKSIMNKQLFNRAMDLACVCSLLCFAVALGQKWFFYGENPSYRPESLCMNANYYGMLIEFVILIAVYRMVTNPKRLWAYLAIVGVNLIGLYLCASLSALFATCCGLFVFLLLKKKYKLAAVFFVVTALFVGANFIYPLLIPRVESIDISFGQRFSIWETAMKGIRQHPLLGQGPMSYSIICGPFGGYKTFHCHNLIFDVLLNYGVIGAGVFFFYGLQKLHLIVRRFKRGISKNMNALVLALLTAVLAHGMTDVTIFWIQTAMLFFLIYSSVGTVSEEERRGQASPLPLPDYALDLNAKTAYAVKNS</sequence>
<dbReference type="Pfam" id="PF04932">
    <property type="entry name" value="Wzy_C"/>
    <property type="match status" value="1"/>
</dbReference>
<dbReference type="EMBL" id="QLYR01000009">
    <property type="protein sequence ID" value="RAQ22764.1"/>
    <property type="molecule type" value="Genomic_DNA"/>
</dbReference>
<proteinExistence type="predicted"/>
<dbReference type="GO" id="GO:0016874">
    <property type="term" value="F:ligase activity"/>
    <property type="evidence" value="ECO:0007669"/>
    <property type="project" value="UniProtKB-KW"/>
</dbReference>
<feature type="transmembrane region" description="Helical" evidence="5">
    <location>
        <begin position="132"/>
        <end position="148"/>
    </location>
</feature>
<dbReference type="PANTHER" id="PTHR37422">
    <property type="entry name" value="TEICHURONIC ACID BIOSYNTHESIS PROTEIN TUAE"/>
    <property type="match status" value="1"/>
</dbReference>
<dbReference type="InterPro" id="IPR007016">
    <property type="entry name" value="O-antigen_ligase-rel_domated"/>
</dbReference>
<dbReference type="PANTHER" id="PTHR37422:SF13">
    <property type="entry name" value="LIPOPOLYSACCHARIDE BIOSYNTHESIS PROTEIN PA4999-RELATED"/>
    <property type="match status" value="1"/>
</dbReference>